<dbReference type="PRINTS" id="PR00111">
    <property type="entry name" value="ABHYDROLASE"/>
</dbReference>
<dbReference type="Gene3D" id="3.40.50.1820">
    <property type="entry name" value="alpha/beta hydrolase"/>
    <property type="match status" value="1"/>
</dbReference>
<dbReference type="InterPro" id="IPR050266">
    <property type="entry name" value="AB_hydrolase_sf"/>
</dbReference>
<evidence type="ECO:0000313" key="2">
    <source>
        <dbReference type="EMBL" id="AWH94079.1"/>
    </source>
</evidence>
<dbReference type="GO" id="GO:0046464">
    <property type="term" value="P:acylglycerol catabolic process"/>
    <property type="evidence" value="ECO:0007669"/>
    <property type="project" value="TreeGrafter"/>
</dbReference>
<dbReference type="InterPro" id="IPR029058">
    <property type="entry name" value="AB_hydrolase_fold"/>
</dbReference>
<organism evidence="2 3">
    <name type="scientific">Dietzia lutea</name>
    <dbReference type="NCBI Taxonomy" id="546160"/>
    <lineage>
        <taxon>Bacteria</taxon>
        <taxon>Bacillati</taxon>
        <taxon>Actinomycetota</taxon>
        <taxon>Actinomycetes</taxon>
        <taxon>Mycobacteriales</taxon>
        <taxon>Dietziaceae</taxon>
        <taxon>Dietzia</taxon>
    </lineage>
</organism>
<dbReference type="PANTHER" id="PTHR43798">
    <property type="entry name" value="MONOACYLGLYCEROL LIPASE"/>
    <property type="match status" value="1"/>
</dbReference>
<dbReference type="GO" id="GO:0047372">
    <property type="term" value="F:monoacylglycerol lipase activity"/>
    <property type="evidence" value="ECO:0007669"/>
    <property type="project" value="TreeGrafter"/>
</dbReference>
<dbReference type="OrthoDB" id="334507at2"/>
<dbReference type="KEGG" id="dlu:A6035_16975"/>
<reference evidence="2 3" key="1">
    <citation type="submission" date="2016-04" db="EMBL/GenBank/DDBJ databases">
        <title>Complete genome sequence of Dietzia lutea YIM 80766T, a strain isolated from desert soil in Egypt.</title>
        <authorList>
            <person name="Zhao J."/>
            <person name="Hu B."/>
            <person name="Geng S."/>
            <person name="Nie Y."/>
            <person name="Tang Y."/>
        </authorList>
    </citation>
    <scope>NUCLEOTIDE SEQUENCE [LARGE SCALE GENOMIC DNA]</scope>
    <source>
        <strain evidence="2 3">YIM 80766</strain>
    </source>
</reference>
<dbReference type="PRINTS" id="PR00412">
    <property type="entry name" value="EPOXHYDRLASE"/>
</dbReference>
<proteinExistence type="predicted"/>
<dbReference type="Pfam" id="PF00561">
    <property type="entry name" value="Abhydrolase_1"/>
    <property type="match status" value="1"/>
</dbReference>
<keyword evidence="3" id="KW-1185">Reference proteome</keyword>
<dbReference type="PANTHER" id="PTHR43798:SF33">
    <property type="entry name" value="HYDROLASE, PUTATIVE (AFU_ORTHOLOGUE AFUA_2G14860)-RELATED"/>
    <property type="match status" value="1"/>
</dbReference>
<gene>
    <name evidence="2" type="ORF">A6035_16975</name>
</gene>
<keyword evidence="2" id="KW-0378">Hydrolase</keyword>
<name>A0A2S1RCQ6_9ACTN</name>
<accession>A0A2S1RCQ6</accession>
<dbReference type="EMBL" id="CP015449">
    <property type="protein sequence ID" value="AWH94079.1"/>
    <property type="molecule type" value="Genomic_DNA"/>
</dbReference>
<evidence type="ECO:0000259" key="1">
    <source>
        <dbReference type="Pfam" id="PF00561"/>
    </source>
</evidence>
<dbReference type="Proteomes" id="UP000244928">
    <property type="component" value="Chromosome"/>
</dbReference>
<dbReference type="AlphaFoldDB" id="A0A2S1RCQ6"/>
<dbReference type="GO" id="GO:0016020">
    <property type="term" value="C:membrane"/>
    <property type="evidence" value="ECO:0007669"/>
    <property type="project" value="TreeGrafter"/>
</dbReference>
<feature type="domain" description="AB hydrolase-1" evidence="1">
    <location>
        <begin position="26"/>
        <end position="267"/>
    </location>
</feature>
<evidence type="ECO:0000313" key="3">
    <source>
        <dbReference type="Proteomes" id="UP000244928"/>
    </source>
</evidence>
<sequence>MNHIADRDAVIDGHRIRFGIHGEGEPVVLIHGTPSSSYIWRGVVPGLSEAGYRAHVFDLLGYGLSERPLDPEVDASITGQVAVLDGLLDEWGLDTFHLVAHDIGGGIAQRFGVRSTERLRSLTLIDVVSFDSYPSERTRQQMAEGLDALERTPDAEHREHFRDWLLSTHSDPANFDPDALDVYLDFISGPIGQPSFFRHQVAHYDPRHTLEISDQLGRLGQVPVQPLWGADDTWQITEWAHRLQAAIPGSDLRLIERCGHFAPEERPREVAEGIVDFLDAQRR</sequence>
<protein>
    <submittedName>
        <fullName evidence="2">Alpha/beta hydrolase</fullName>
    </submittedName>
</protein>
<dbReference type="InterPro" id="IPR000639">
    <property type="entry name" value="Epox_hydrolase-like"/>
</dbReference>
<dbReference type="InterPro" id="IPR000073">
    <property type="entry name" value="AB_hydrolase_1"/>
</dbReference>
<dbReference type="RefSeq" id="WP_108849370.1">
    <property type="nucleotide sequence ID" value="NZ_LMTH01000360.1"/>
</dbReference>
<dbReference type="SUPFAM" id="SSF53474">
    <property type="entry name" value="alpha/beta-Hydrolases"/>
    <property type="match status" value="1"/>
</dbReference>